<dbReference type="Proteomes" id="UP001174934">
    <property type="component" value="Unassembled WGS sequence"/>
</dbReference>
<evidence type="ECO:0000256" key="1">
    <source>
        <dbReference type="SAM" id="Phobius"/>
    </source>
</evidence>
<evidence type="ECO:0000313" key="3">
    <source>
        <dbReference type="Proteomes" id="UP001174934"/>
    </source>
</evidence>
<reference evidence="2" key="1">
    <citation type="submission" date="2023-06" db="EMBL/GenBank/DDBJ databases">
        <title>Genome-scale phylogeny and comparative genomics of the fungal order Sordariales.</title>
        <authorList>
            <consortium name="Lawrence Berkeley National Laboratory"/>
            <person name="Hensen N."/>
            <person name="Bonometti L."/>
            <person name="Westerberg I."/>
            <person name="Brannstrom I.O."/>
            <person name="Guillou S."/>
            <person name="Cros-Aarteil S."/>
            <person name="Calhoun S."/>
            <person name="Haridas S."/>
            <person name="Kuo A."/>
            <person name="Mondo S."/>
            <person name="Pangilinan J."/>
            <person name="Riley R."/>
            <person name="LaButti K."/>
            <person name="Andreopoulos B."/>
            <person name="Lipzen A."/>
            <person name="Chen C."/>
            <person name="Yanf M."/>
            <person name="Daum C."/>
            <person name="Ng V."/>
            <person name="Clum A."/>
            <person name="Steindorff A."/>
            <person name="Ohm R."/>
            <person name="Martin F."/>
            <person name="Silar P."/>
            <person name="Natvig D."/>
            <person name="Lalanne C."/>
            <person name="Gautier V."/>
            <person name="Ament-velasquez S.L."/>
            <person name="Kruys A."/>
            <person name="Hutchinson M.I."/>
            <person name="Powell A.J."/>
            <person name="Barry K."/>
            <person name="Miller A.N."/>
            <person name="Grigoriev I.V."/>
            <person name="Debuchy R."/>
            <person name="Gladieux P."/>
            <person name="Thoren M.H."/>
            <person name="Johannesson H."/>
        </authorList>
    </citation>
    <scope>NUCLEOTIDE SEQUENCE</scope>
    <source>
        <strain evidence="2">SMH3391-2</strain>
    </source>
</reference>
<keyword evidence="1" id="KW-0812">Transmembrane</keyword>
<dbReference type="PANTHER" id="PTHR37544">
    <property type="entry name" value="SPRAY-RELATED"/>
    <property type="match status" value="1"/>
</dbReference>
<feature type="transmembrane region" description="Helical" evidence="1">
    <location>
        <begin position="100"/>
        <end position="120"/>
    </location>
</feature>
<evidence type="ECO:0000313" key="2">
    <source>
        <dbReference type="EMBL" id="KAK0636637.1"/>
    </source>
</evidence>
<protein>
    <submittedName>
        <fullName evidence="2">Uncharacterized protein</fullName>
    </submittedName>
</protein>
<keyword evidence="3" id="KW-1185">Reference proteome</keyword>
<dbReference type="PANTHER" id="PTHR37544:SF3">
    <property type="entry name" value="SPRAY"/>
    <property type="match status" value="1"/>
</dbReference>
<dbReference type="EMBL" id="JAULSR010000001">
    <property type="protein sequence ID" value="KAK0636637.1"/>
    <property type="molecule type" value="Genomic_DNA"/>
</dbReference>
<accession>A0AA40CFJ4</accession>
<organism evidence="2 3">
    <name type="scientific">Bombardia bombarda</name>
    <dbReference type="NCBI Taxonomy" id="252184"/>
    <lineage>
        <taxon>Eukaryota</taxon>
        <taxon>Fungi</taxon>
        <taxon>Dikarya</taxon>
        <taxon>Ascomycota</taxon>
        <taxon>Pezizomycotina</taxon>
        <taxon>Sordariomycetes</taxon>
        <taxon>Sordariomycetidae</taxon>
        <taxon>Sordariales</taxon>
        <taxon>Lasiosphaeriaceae</taxon>
        <taxon>Bombardia</taxon>
    </lineage>
</organism>
<sequence>MNGLLWEIIYCSVYRLEPYYQLSKPEGTLVAESLALDYSGDFILWVPIKAARYKHWAVCLSSTVYLLTSTVAAILTSMSWKIHWSEEVVVVRIIEAYARALQGVNAVSIFMAFTLVFLLWSRRSGLLADIGSIEDSARLIAFSPLLPPLREIPSYERSDSVSTMYGRNIPMERAQCRPNWSWLAIPPIQHLQRASVHRPHSLPGNAV</sequence>
<name>A0AA40CFJ4_9PEZI</name>
<dbReference type="InterPro" id="IPR021840">
    <property type="entry name" value="DUF3433"/>
</dbReference>
<feature type="transmembrane region" description="Helical" evidence="1">
    <location>
        <begin position="56"/>
        <end position="80"/>
    </location>
</feature>
<keyword evidence="1" id="KW-0472">Membrane</keyword>
<gene>
    <name evidence="2" type="ORF">B0T17DRAFT_504066</name>
</gene>
<proteinExistence type="predicted"/>
<dbReference type="AlphaFoldDB" id="A0AA40CFJ4"/>
<keyword evidence="1" id="KW-1133">Transmembrane helix</keyword>
<dbReference type="Pfam" id="PF11915">
    <property type="entry name" value="DUF3433"/>
    <property type="match status" value="1"/>
</dbReference>
<comment type="caution">
    <text evidence="2">The sequence shown here is derived from an EMBL/GenBank/DDBJ whole genome shotgun (WGS) entry which is preliminary data.</text>
</comment>